<accession>A0ABW3G136</accession>
<organism evidence="5 6">
    <name type="scientific">Saccharopolyspora rosea</name>
    <dbReference type="NCBI Taxonomy" id="524884"/>
    <lineage>
        <taxon>Bacteria</taxon>
        <taxon>Bacillati</taxon>
        <taxon>Actinomycetota</taxon>
        <taxon>Actinomycetes</taxon>
        <taxon>Pseudonocardiales</taxon>
        <taxon>Pseudonocardiaceae</taxon>
        <taxon>Saccharopolyspora</taxon>
    </lineage>
</organism>
<evidence type="ECO:0000256" key="3">
    <source>
        <dbReference type="ARBA" id="ARBA00048447"/>
    </source>
</evidence>
<dbReference type="InterPro" id="IPR035994">
    <property type="entry name" value="Nucleoside_phosphorylase_sf"/>
</dbReference>
<dbReference type="InterPro" id="IPR000845">
    <property type="entry name" value="Nucleoside_phosphorylase_d"/>
</dbReference>
<dbReference type="Proteomes" id="UP001597018">
    <property type="component" value="Unassembled WGS sequence"/>
</dbReference>
<evidence type="ECO:0000313" key="5">
    <source>
        <dbReference type="EMBL" id="MFD0923673.1"/>
    </source>
</evidence>
<evidence type="ECO:0000259" key="4">
    <source>
        <dbReference type="Pfam" id="PF01048"/>
    </source>
</evidence>
<dbReference type="Pfam" id="PF01048">
    <property type="entry name" value="PNP_UDP_1"/>
    <property type="match status" value="1"/>
</dbReference>
<name>A0ABW3G136_9PSEU</name>
<feature type="domain" description="Nucleoside phosphorylase" evidence="4">
    <location>
        <begin position="21"/>
        <end position="236"/>
    </location>
</feature>
<evidence type="ECO:0000313" key="6">
    <source>
        <dbReference type="Proteomes" id="UP001597018"/>
    </source>
</evidence>
<proteinExistence type="predicted"/>
<evidence type="ECO:0000256" key="2">
    <source>
        <dbReference type="ARBA" id="ARBA00021980"/>
    </source>
</evidence>
<comment type="catalytic activity">
    <reaction evidence="3">
        <text>uridine + phosphate = alpha-D-ribose 1-phosphate + uracil</text>
        <dbReference type="Rhea" id="RHEA:24388"/>
        <dbReference type="ChEBI" id="CHEBI:16704"/>
        <dbReference type="ChEBI" id="CHEBI:17568"/>
        <dbReference type="ChEBI" id="CHEBI:43474"/>
        <dbReference type="ChEBI" id="CHEBI:57720"/>
        <dbReference type="EC" id="2.4.2.3"/>
    </reaction>
</comment>
<dbReference type="PANTHER" id="PTHR43691:SF11">
    <property type="entry name" value="FI09636P-RELATED"/>
    <property type="match status" value="1"/>
</dbReference>
<evidence type="ECO:0000256" key="1">
    <source>
        <dbReference type="ARBA" id="ARBA00011888"/>
    </source>
</evidence>
<dbReference type="Gene3D" id="3.40.50.1580">
    <property type="entry name" value="Nucleoside phosphorylase domain"/>
    <property type="match status" value="1"/>
</dbReference>
<protein>
    <recommendedName>
        <fullName evidence="2">Uridine phosphorylase</fullName>
        <ecNumber evidence="1">2.4.2.3</ecNumber>
    </recommendedName>
</protein>
<dbReference type="EMBL" id="JBHTIW010000039">
    <property type="protein sequence ID" value="MFD0923673.1"/>
    <property type="molecule type" value="Genomic_DNA"/>
</dbReference>
<dbReference type="RefSeq" id="WP_263253180.1">
    <property type="nucleotide sequence ID" value="NZ_BAABLT010000039.1"/>
</dbReference>
<reference evidence="6" key="1">
    <citation type="journal article" date="2019" name="Int. J. Syst. Evol. Microbiol.">
        <title>The Global Catalogue of Microorganisms (GCM) 10K type strain sequencing project: providing services to taxonomists for standard genome sequencing and annotation.</title>
        <authorList>
            <consortium name="The Broad Institute Genomics Platform"/>
            <consortium name="The Broad Institute Genome Sequencing Center for Infectious Disease"/>
            <person name="Wu L."/>
            <person name="Ma J."/>
        </authorList>
    </citation>
    <scope>NUCLEOTIDE SEQUENCE [LARGE SCALE GENOMIC DNA]</scope>
    <source>
        <strain evidence="6">CCUG 56401</strain>
    </source>
</reference>
<sequence>MSEKSFSNHLIGFAPGDARCAVLTGNPDRVPVLADMLGATTARGSRRGFAWSVVDADPPVIVCSTGVGAPAAAIAVEELADLGIESIVRIGSCGALSEDVAIGSLVVSTGCVRHEGTTSHYVDLAYPAVPGYRLLVELVNRAADCPVPVHFGLTHCKDAYYSEHPDRGVVDRERVRSHWAALRASGVLATEMEAAALLVIGQLRGIQCATILVPASDSARPDTLHETFGAAVDLARGALPAGMSDAA</sequence>
<comment type="caution">
    <text evidence="5">The sequence shown here is derived from an EMBL/GenBank/DDBJ whole genome shotgun (WGS) entry which is preliminary data.</text>
</comment>
<dbReference type="EC" id="2.4.2.3" evidence="1"/>
<gene>
    <name evidence="5" type="ORF">ACFQ16_28345</name>
</gene>
<dbReference type="SUPFAM" id="SSF53167">
    <property type="entry name" value="Purine and uridine phosphorylases"/>
    <property type="match status" value="1"/>
</dbReference>
<keyword evidence="6" id="KW-1185">Reference proteome</keyword>
<dbReference type="PANTHER" id="PTHR43691">
    <property type="entry name" value="URIDINE PHOSPHORYLASE"/>
    <property type="match status" value="1"/>
</dbReference>